<dbReference type="PANTHER" id="PTHR31973">
    <property type="entry name" value="POLYPROTEIN, PUTATIVE-RELATED"/>
    <property type="match status" value="1"/>
</dbReference>
<dbReference type="PANTHER" id="PTHR31973:SF195">
    <property type="entry name" value="MUDR FAMILY TRANSPOSASE"/>
    <property type="match status" value="1"/>
</dbReference>
<organism evidence="2 3">
    <name type="scientific">Dipteronia dyeriana</name>
    <dbReference type="NCBI Taxonomy" id="168575"/>
    <lineage>
        <taxon>Eukaryota</taxon>
        <taxon>Viridiplantae</taxon>
        <taxon>Streptophyta</taxon>
        <taxon>Embryophyta</taxon>
        <taxon>Tracheophyta</taxon>
        <taxon>Spermatophyta</taxon>
        <taxon>Magnoliopsida</taxon>
        <taxon>eudicotyledons</taxon>
        <taxon>Gunneridae</taxon>
        <taxon>Pentapetalae</taxon>
        <taxon>rosids</taxon>
        <taxon>malvids</taxon>
        <taxon>Sapindales</taxon>
        <taxon>Sapindaceae</taxon>
        <taxon>Hippocastanoideae</taxon>
        <taxon>Acereae</taxon>
        <taxon>Dipteronia</taxon>
    </lineage>
</organism>
<accession>A0AAE0CLB6</accession>
<evidence type="ECO:0000313" key="3">
    <source>
        <dbReference type="Proteomes" id="UP001280121"/>
    </source>
</evidence>
<dbReference type="EMBL" id="JANJYI010000003">
    <property type="protein sequence ID" value="KAK2655331.1"/>
    <property type="molecule type" value="Genomic_DNA"/>
</dbReference>
<feature type="domain" description="Zinc finger PMZ-type" evidence="1">
    <location>
        <begin position="223"/>
        <end position="250"/>
    </location>
</feature>
<reference evidence="2" key="1">
    <citation type="journal article" date="2023" name="Plant J.">
        <title>Genome sequences and population genomics provide insights into the demographic history, inbreeding, and mutation load of two 'living fossil' tree species of Dipteronia.</title>
        <authorList>
            <person name="Feng Y."/>
            <person name="Comes H.P."/>
            <person name="Chen J."/>
            <person name="Zhu S."/>
            <person name="Lu R."/>
            <person name="Zhang X."/>
            <person name="Li P."/>
            <person name="Qiu J."/>
            <person name="Olsen K.M."/>
            <person name="Qiu Y."/>
        </authorList>
    </citation>
    <scope>NUCLEOTIDE SEQUENCE</scope>
    <source>
        <strain evidence="2">KIB01</strain>
    </source>
</reference>
<name>A0AAE0CLB6_9ROSI</name>
<dbReference type="Proteomes" id="UP001280121">
    <property type="component" value="Unassembled WGS sequence"/>
</dbReference>
<comment type="caution">
    <text evidence="2">The sequence shown here is derived from an EMBL/GenBank/DDBJ whole genome shotgun (WGS) entry which is preliminary data.</text>
</comment>
<dbReference type="InterPro" id="IPR006564">
    <property type="entry name" value="Znf_PMZ"/>
</dbReference>
<keyword evidence="3" id="KW-1185">Reference proteome</keyword>
<evidence type="ECO:0000313" key="2">
    <source>
        <dbReference type="EMBL" id="KAK2655331.1"/>
    </source>
</evidence>
<gene>
    <name evidence="2" type="ORF">Ddye_008383</name>
</gene>
<proteinExistence type="predicted"/>
<evidence type="ECO:0000259" key="1">
    <source>
        <dbReference type="SMART" id="SM00575"/>
    </source>
</evidence>
<dbReference type="SMART" id="SM00575">
    <property type="entry name" value="ZnF_PMZ"/>
    <property type="match status" value="1"/>
</dbReference>
<protein>
    <recommendedName>
        <fullName evidence="1">Zinc finger PMZ-type domain-containing protein</fullName>
    </recommendedName>
</protein>
<sequence>MYNKAHQALDYALSLTYGTHEETFQLLPSFGYVLEQKNPRTITDLHCDEDGKFLYFFMSLSASVRGFWRCMRPVIVVDENIKKRYHRKDVAAIMDKAAQTYIELKYNWHMEELRNSWSCVHCPDRRYRVMTTNVAECINSCLKFTRQLPMLTLAEFIRNMLQCWFHDRHRAAQAVHHQLTDTTHLEILKRVEKYNFMTVNPVEWNIFLVKQSGKQWTIDLARKTCTYNKFQMDHLLCSHALATGPKHGFTSLCVDYYKRQTLTNTYSVPIMPVGHPSTWIVPSDIAERVVLNPISRRQAGRSEGWSTYLVFGEDNYT</sequence>
<dbReference type="AlphaFoldDB" id="A0AAE0CLB6"/>
<dbReference type="GO" id="GO:0008270">
    <property type="term" value="F:zinc ion binding"/>
    <property type="evidence" value="ECO:0007669"/>
    <property type="project" value="InterPro"/>
</dbReference>